<reference evidence="3 4" key="1">
    <citation type="submission" date="2019-03" db="EMBL/GenBank/DDBJ databases">
        <title>Genomic Encyclopedia of Type Strains, Phase IV (KMG-IV): sequencing the most valuable type-strain genomes for metagenomic binning, comparative biology and taxonomic classification.</title>
        <authorList>
            <person name="Goeker M."/>
        </authorList>
    </citation>
    <scope>NUCLEOTIDE SEQUENCE [LARGE SCALE GENOMIC DNA]</scope>
    <source>
        <strain evidence="3 4">DSM 10053</strain>
    </source>
</reference>
<dbReference type="Gene3D" id="1.10.10.10">
    <property type="entry name" value="Winged helix-like DNA-binding domain superfamily/Winged helix DNA-binding domain"/>
    <property type="match status" value="2"/>
</dbReference>
<proteinExistence type="inferred from homology"/>
<comment type="caution">
    <text evidence="3">The sequence shown here is derived from an EMBL/GenBank/DDBJ whole genome shotgun (WGS) entry which is preliminary data.</text>
</comment>
<dbReference type="SUPFAM" id="SSF46689">
    <property type="entry name" value="Homeodomain-like"/>
    <property type="match status" value="1"/>
</dbReference>
<dbReference type="AlphaFoldDB" id="A0A4R1KX96"/>
<accession>A0A4R1KX96</accession>
<dbReference type="InterPro" id="IPR009057">
    <property type="entry name" value="Homeodomain-like_sf"/>
</dbReference>
<protein>
    <submittedName>
        <fullName evidence="3">Transposase</fullName>
    </submittedName>
</protein>
<evidence type="ECO:0000256" key="1">
    <source>
        <dbReference type="ARBA" id="ARBA00038232"/>
    </source>
</evidence>
<name>A0A4R1KX96_9PAST</name>
<dbReference type="InterPro" id="IPR010921">
    <property type="entry name" value="Trp_repressor/repl_initiator"/>
</dbReference>
<dbReference type="Proteomes" id="UP000295496">
    <property type="component" value="Unassembled WGS sequence"/>
</dbReference>
<sequence length="172" mass="20140">MTKYNQAFKQQVVDFYFTNHESLSITRKHFNLPPETVRQWIVQFKHSGSSGLAVRHHKQTYSPEFKFNVVQSVLLGQFSGRGAALHFGLSSSKMISQWLKLFEKQGINGLLSKSKGRQTMKPKYPKMPPKPKNRLEELELENLRLRAENDFLKKLDEIIKREDRKRQKPSKP</sequence>
<evidence type="ECO:0000313" key="4">
    <source>
        <dbReference type="Proteomes" id="UP000295496"/>
    </source>
</evidence>
<dbReference type="GO" id="GO:0043565">
    <property type="term" value="F:sequence-specific DNA binding"/>
    <property type="evidence" value="ECO:0007669"/>
    <property type="project" value="InterPro"/>
</dbReference>
<dbReference type="InterPro" id="IPR036388">
    <property type="entry name" value="WH-like_DNA-bd_sf"/>
</dbReference>
<evidence type="ECO:0000259" key="2">
    <source>
        <dbReference type="Pfam" id="PF13518"/>
    </source>
</evidence>
<dbReference type="PANTHER" id="PTHR33795:SF1">
    <property type="entry name" value="INSERTION ELEMENT IS150 PROTEIN INSJ"/>
    <property type="match status" value="1"/>
</dbReference>
<feature type="domain" description="Insertion element IS150 protein InsJ-like helix-turn-helix" evidence="2">
    <location>
        <begin position="8"/>
        <end position="53"/>
    </location>
</feature>
<evidence type="ECO:0000313" key="3">
    <source>
        <dbReference type="EMBL" id="TCK69914.1"/>
    </source>
</evidence>
<dbReference type="InterPro" id="IPR052057">
    <property type="entry name" value="IS150/IS1296_orfA-like"/>
</dbReference>
<dbReference type="Pfam" id="PF13518">
    <property type="entry name" value="HTH_28"/>
    <property type="match status" value="2"/>
</dbReference>
<dbReference type="SUPFAM" id="SSF48295">
    <property type="entry name" value="TrpR-like"/>
    <property type="match status" value="1"/>
</dbReference>
<feature type="domain" description="Insertion element IS150 protein InsJ-like helix-turn-helix" evidence="2">
    <location>
        <begin position="68"/>
        <end position="117"/>
    </location>
</feature>
<dbReference type="RefSeq" id="WP_391540656.1">
    <property type="nucleotide sequence ID" value="NZ_CP170642.1"/>
</dbReference>
<dbReference type="EMBL" id="SMGJ01000003">
    <property type="protein sequence ID" value="TCK69914.1"/>
    <property type="molecule type" value="Genomic_DNA"/>
</dbReference>
<gene>
    <name evidence="3" type="ORF">EV692_1128</name>
</gene>
<organism evidence="3 4">
    <name type="scientific">Lonepinella koalarum</name>
    <dbReference type="NCBI Taxonomy" id="53417"/>
    <lineage>
        <taxon>Bacteria</taxon>
        <taxon>Pseudomonadati</taxon>
        <taxon>Pseudomonadota</taxon>
        <taxon>Gammaproteobacteria</taxon>
        <taxon>Pasteurellales</taxon>
        <taxon>Pasteurellaceae</taxon>
        <taxon>Lonepinella</taxon>
    </lineage>
</organism>
<keyword evidence="4" id="KW-1185">Reference proteome</keyword>
<dbReference type="InterPro" id="IPR055247">
    <property type="entry name" value="InsJ-like_HTH"/>
</dbReference>
<dbReference type="PANTHER" id="PTHR33795">
    <property type="entry name" value="INSERTION ELEMENT IS150 PROTEIN INSJ"/>
    <property type="match status" value="1"/>
</dbReference>
<comment type="similarity">
    <text evidence="1">Belongs to the IS150/IS1296 orfA family.</text>
</comment>